<sequence length="319" mass="34534">MARGAARRVRAAGDASLARPRLSVELAHRGARAPRSSRDRAEIECRGLAELSCPPHRSGGMRRGLRTRQGRLSLPCCCCCVAAQVPMWTERTTDDYRVLRVPPMVAVQAEWVETQTLLLAEQAPLPPEFAFTGEVKRSEWYSCVAPSLLERGRLSQQLPGNMRQVAQRRRWVLPLPAAFACLPAAELPSPDGGSGGTRPEGVTSQSVQYVRRPSMRLAARSIRGLPSNKAVLSAARELAAAAERDGLTVVRQEGQPVVVQMCYDAKIGWNKRAQVSMAVWLSMPPLLQDNQVGVLLDVPCTPVPLPMIDAGGASGSDGS</sequence>
<dbReference type="EMBL" id="HBIR01046421">
    <property type="protein sequence ID" value="CAE0580649.1"/>
    <property type="molecule type" value="Transcribed_RNA"/>
</dbReference>
<gene>
    <name evidence="1" type="ORF">EHUX00137_LOCUS36263</name>
</gene>
<dbReference type="AlphaFoldDB" id="A0A7S3WW44"/>
<organism evidence="1">
    <name type="scientific">Emiliania huxleyi</name>
    <name type="common">Coccolithophore</name>
    <name type="synonym">Pontosphaera huxleyi</name>
    <dbReference type="NCBI Taxonomy" id="2903"/>
    <lineage>
        <taxon>Eukaryota</taxon>
        <taxon>Haptista</taxon>
        <taxon>Haptophyta</taxon>
        <taxon>Prymnesiophyceae</taxon>
        <taxon>Isochrysidales</taxon>
        <taxon>Noelaerhabdaceae</taxon>
        <taxon>Emiliania</taxon>
    </lineage>
</organism>
<evidence type="ECO:0000313" key="1">
    <source>
        <dbReference type="EMBL" id="CAE0580649.1"/>
    </source>
</evidence>
<protein>
    <submittedName>
        <fullName evidence="1">Uncharacterized protein</fullName>
    </submittedName>
</protein>
<dbReference type="Gene3D" id="3.20.80.10">
    <property type="entry name" value="Regulatory factor, effector binding domain"/>
    <property type="match status" value="1"/>
</dbReference>
<dbReference type="InterPro" id="IPR011256">
    <property type="entry name" value="Reg_factor_effector_dom_sf"/>
</dbReference>
<reference evidence="1" key="1">
    <citation type="submission" date="2021-01" db="EMBL/GenBank/DDBJ databases">
        <authorList>
            <person name="Corre E."/>
            <person name="Pelletier E."/>
            <person name="Niang G."/>
            <person name="Scheremetjew M."/>
            <person name="Finn R."/>
            <person name="Kale V."/>
            <person name="Holt S."/>
            <person name="Cochrane G."/>
            <person name="Meng A."/>
            <person name="Brown T."/>
            <person name="Cohen L."/>
        </authorList>
    </citation>
    <scope>NUCLEOTIDE SEQUENCE</scope>
    <source>
        <strain evidence="1">379</strain>
    </source>
</reference>
<name>A0A7S3WW44_EMIHU</name>
<proteinExistence type="predicted"/>
<accession>A0A7S3WW44</accession>